<keyword evidence="1" id="KW-1133">Transmembrane helix</keyword>
<dbReference type="STRING" id="471853.Bcav_2965"/>
<feature type="transmembrane region" description="Helical" evidence="1">
    <location>
        <begin position="40"/>
        <end position="61"/>
    </location>
</feature>
<dbReference type="KEGG" id="bcv:Bcav_2965"/>
<gene>
    <name evidence="2" type="ordered locus">Bcav_2965</name>
</gene>
<keyword evidence="1" id="KW-0812">Transmembrane</keyword>
<evidence type="ECO:0000313" key="2">
    <source>
        <dbReference type="EMBL" id="ACQ81210.1"/>
    </source>
</evidence>
<name>C5BZ95_BEUC1</name>
<sequence length="410" mass="41599">MNELSRRLDGLADAAARAAGDAPVGEVLRRARRRRVVRRTVPAVAGVAVVAAAALLVPPAVQLWRDGATPASGTACGRPVETAAGEAFDGAEVLGEDGPVAVGAGANATVESGDDLAVGVGVSYAASGVDSYELVPDADGSYAAIWLVDDDGLVVGVAVPDTVGQLETTSVTPEADVWIDGAYQLWGCDGESLAGAVPTGEYELVAAVAARPGNVEDPAPSVVLSAPAGLRVGTADPLENLGACGSQWPAGVEATTDGYELGLRVTAPADLGDAVPFDPDADPPGEGLEFPVTVRNDSGAELVGWTGHPWLVVVRDGIVVGVPGASDDVGIDATMTPRAELELGAWMPLHDCATMGQDPETGLGEPLPPGEYEVYAISHFFFTEPAGTEGPEGDRTDVTAVGGPWLVTVP</sequence>
<dbReference type="RefSeq" id="WP_015883450.1">
    <property type="nucleotide sequence ID" value="NC_012669.1"/>
</dbReference>
<evidence type="ECO:0000256" key="1">
    <source>
        <dbReference type="SAM" id="Phobius"/>
    </source>
</evidence>
<dbReference type="AlphaFoldDB" id="C5BZ95"/>
<proteinExistence type="predicted"/>
<keyword evidence="3" id="KW-1185">Reference proteome</keyword>
<reference evidence="2 3" key="1">
    <citation type="journal article" date="2009" name="Stand. Genomic Sci.">
        <title>Complete genome sequence of Beutenbergia cavernae type strain (HKI 0122).</title>
        <authorList>
            <person name="Land M."/>
            <person name="Pukall R."/>
            <person name="Abt B."/>
            <person name="Goker M."/>
            <person name="Rohde M."/>
            <person name="Glavina Del Rio T."/>
            <person name="Tice H."/>
            <person name="Copeland A."/>
            <person name="Cheng J.F."/>
            <person name="Lucas S."/>
            <person name="Chen F."/>
            <person name="Nolan M."/>
            <person name="Bruce D."/>
            <person name="Goodwin L."/>
            <person name="Pitluck S."/>
            <person name="Ivanova N."/>
            <person name="Mavromatis K."/>
            <person name="Ovchinnikova G."/>
            <person name="Pati A."/>
            <person name="Chen A."/>
            <person name="Palaniappan K."/>
            <person name="Hauser L."/>
            <person name="Chang Y.J."/>
            <person name="Jefferies C.C."/>
            <person name="Saunders E."/>
            <person name="Brettin T."/>
            <person name="Detter J.C."/>
            <person name="Han C."/>
            <person name="Chain P."/>
            <person name="Bristow J."/>
            <person name="Eisen J.A."/>
            <person name="Markowitz V."/>
            <person name="Hugenholtz P."/>
            <person name="Kyrpides N.C."/>
            <person name="Klenk H.P."/>
            <person name="Lapidus A."/>
        </authorList>
    </citation>
    <scope>NUCLEOTIDE SEQUENCE [LARGE SCALE GENOMIC DNA]</scope>
    <source>
        <strain evidence="3">ATCC BAA-8 / DSM 12333 / NBRC 16432</strain>
    </source>
</reference>
<keyword evidence="1" id="KW-0472">Membrane</keyword>
<evidence type="ECO:0000313" key="3">
    <source>
        <dbReference type="Proteomes" id="UP000007962"/>
    </source>
</evidence>
<dbReference type="EMBL" id="CP001618">
    <property type="protein sequence ID" value="ACQ81210.1"/>
    <property type="molecule type" value="Genomic_DNA"/>
</dbReference>
<protein>
    <submittedName>
        <fullName evidence="2">Uncharacterized protein</fullName>
    </submittedName>
</protein>
<accession>C5BZ95</accession>
<dbReference type="Proteomes" id="UP000007962">
    <property type="component" value="Chromosome"/>
</dbReference>
<organism evidence="2 3">
    <name type="scientific">Beutenbergia cavernae (strain ATCC BAA-8 / DSM 12333 / CCUG 43141 / JCM 11478 / NBRC 16432 / NCIMB 13614 / HKI 0122)</name>
    <dbReference type="NCBI Taxonomy" id="471853"/>
    <lineage>
        <taxon>Bacteria</taxon>
        <taxon>Bacillati</taxon>
        <taxon>Actinomycetota</taxon>
        <taxon>Actinomycetes</taxon>
        <taxon>Micrococcales</taxon>
        <taxon>Beutenbergiaceae</taxon>
        <taxon>Beutenbergia</taxon>
    </lineage>
</organism>
<dbReference type="eggNOG" id="ENOG502ZU0I">
    <property type="taxonomic scope" value="Bacteria"/>
</dbReference>
<dbReference type="HOGENOM" id="CLU_677382_0_0_11"/>